<dbReference type="EC" id="2.7.13.3" evidence="2"/>
<dbReference type="InterPro" id="IPR036890">
    <property type="entry name" value="HATPase_C_sf"/>
</dbReference>
<dbReference type="EMBL" id="JAKLMC020000013">
    <property type="protein sequence ID" value="KAK5952999.1"/>
    <property type="molecule type" value="Genomic_DNA"/>
</dbReference>
<proteinExistence type="predicted"/>
<dbReference type="Gene3D" id="3.30.450.20">
    <property type="entry name" value="PAS domain"/>
    <property type="match status" value="2"/>
</dbReference>
<dbReference type="SMART" id="SM00388">
    <property type="entry name" value="HisKA"/>
    <property type="match status" value="1"/>
</dbReference>
<evidence type="ECO:0000259" key="9">
    <source>
        <dbReference type="PROSITE" id="PS50110"/>
    </source>
</evidence>
<dbReference type="InterPro" id="IPR011006">
    <property type="entry name" value="CheY-like_superfamily"/>
</dbReference>
<evidence type="ECO:0000256" key="3">
    <source>
        <dbReference type="ARBA" id="ARBA00022553"/>
    </source>
</evidence>
<dbReference type="Gene3D" id="3.30.565.10">
    <property type="entry name" value="Histidine kinase-like ATPase, C-terminal domain"/>
    <property type="match status" value="1"/>
</dbReference>
<feature type="modified residue" description="4-aspartylphosphate" evidence="6">
    <location>
        <position position="802"/>
    </location>
</feature>
<dbReference type="PRINTS" id="PR00344">
    <property type="entry name" value="BCTRLSENSOR"/>
</dbReference>
<dbReference type="SUPFAM" id="SSF52172">
    <property type="entry name" value="CheY-like"/>
    <property type="match status" value="1"/>
</dbReference>
<dbReference type="InterPro" id="IPR004358">
    <property type="entry name" value="Sig_transdc_His_kin-like_C"/>
</dbReference>
<name>A0AAN8I5I1_9EURO</name>
<dbReference type="InterPro" id="IPR005467">
    <property type="entry name" value="His_kinase_dom"/>
</dbReference>
<dbReference type="SUPFAM" id="SSF55874">
    <property type="entry name" value="ATPase domain of HSP90 chaperone/DNA topoisomerase II/histidine kinase"/>
    <property type="match status" value="1"/>
</dbReference>
<dbReference type="GO" id="GO:0000155">
    <property type="term" value="F:phosphorelay sensor kinase activity"/>
    <property type="evidence" value="ECO:0007669"/>
    <property type="project" value="InterPro"/>
</dbReference>
<evidence type="ECO:0000256" key="5">
    <source>
        <dbReference type="ARBA" id="ARBA00022777"/>
    </source>
</evidence>
<dbReference type="Pfam" id="PF02518">
    <property type="entry name" value="HATPase_c"/>
    <property type="match status" value="1"/>
</dbReference>
<feature type="domain" description="Histidine kinase" evidence="8">
    <location>
        <begin position="420"/>
        <end position="690"/>
    </location>
</feature>
<dbReference type="SMART" id="SM00387">
    <property type="entry name" value="HATPase_c"/>
    <property type="match status" value="1"/>
</dbReference>
<evidence type="ECO:0000256" key="4">
    <source>
        <dbReference type="ARBA" id="ARBA00022679"/>
    </source>
</evidence>
<evidence type="ECO:0000259" key="8">
    <source>
        <dbReference type="PROSITE" id="PS50109"/>
    </source>
</evidence>
<dbReference type="SUPFAM" id="SSF47384">
    <property type="entry name" value="Homodimeric domain of signal transducing histidine kinase"/>
    <property type="match status" value="1"/>
</dbReference>
<dbReference type="Pfam" id="PF00512">
    <property type="entry name" value="HisKA"/>
    <property type="match status" value="1"/>
</dbReference>
<organism evidence="10 11">
    <name type="scientific">Knufia fluminis</name>
    <dbReference type="NCBI Taxonomy" id="191047"/>
    <lineage>
        <taxon>Eukaryota</taxon>
        <taxon>Fungi</taxon>
        <taxon>Dikarya</taxon>
        <taxon>Ascomycota</taxon>
        <taxon>Pezizomycotina</taxon>
        <taxon>Eurotiomycetes</taxon>
        <taxon>Chaetothyriomycetidae</taxon>
        <taxon>Chaetothyriales</taxon>
        <taxon>Trichomeriaceae</taxon>
        <taxon>Knufia</taxon>
    </lineage>
</organism>
<dbReference type="InterPro" id="IPR003661">
    <property type="entry name" value="HisK_dim/P_dom"/>
</dbReference>
<dbReference type="Gene3D" id="1.10.287.130">
    <property type="match status" value="1"/>
</dbReference>
<dbReference type="AlphaFoldDB" id="A0AAN8I5I1"/>
<keyword evidence="4" id="KW-0808">Transferase</keyword>
<dbReference type="PROSITE" id="PS50110">
    <property type="entry name" value="RESPONSE_REGULATORY"/>
    <property type="match status" value="1"/>
</dbReference>
<dbReference type="CDD" id="cd00082">
    <property type="entry name" value="HisKA"/>
    <property type="match status" value="1"/>
</dbReference>
<dbReference type="Pfam" id="PF00072">
    <property type="entry name" value="Response_reg"/>
    <property type="match status" value="1"/>
</dbReference>
<dbReference type="PROSITE" id="PS50109">
    <property type="entry name" value="HIS_KIN"/>
    <property type="match status" value="1"/>
</dbReference>
<feature type="compositionally biased region" description="Polar residues" evidence="7">
    <location>
        <begin position="697"/>
        <end position="708"/>
    </location>
</feature>
<dbReference type="InterPro" id="IPR003594">
    <property type="entry name" value="HATPase_dom"/>
</dbReference>
<evidence type="ECO:0000313" key="10">
    <source>
        <dbReference type="EMBL" id="KAK5952999.1"/>
    </source>
</evidence>
<dbReference type="CDD" id="cd17546">
    <property type="entry name" value="REC_hyHK_CKI1_RcsC-like"/>
    <property type="match status" value="1"/>
</dbReference>
<gene>
    <name evidence="10" type="ORF">OHC33_006121</name>
</gene>
<dbReference type="PANTHER" id="PTHR43047">
    <property type="entry name" value="TWO-COMPONENT HISTIDINE PROTEIN KINASE"/>
    <property type="match status" value="1"/>
</dbReference>
<comment type="caution">
    <text evidence="10">The sequence shown here is derived from an EMBL/GenBank/DDBJ whole genome shotgun (WGS) entry which is preliminary data.</text>
</comment>
<dbReference type="InterPro" id="IPR036097">
    <property type="entry name" value="HisK_dim/P_sf"/>
</dbReference>
<evidence type="ECO:0000256" key="2">
    <source>
        <dbReference type="ARBA" id="ARBA00012438"/>
    </source>
</evidence>
<accession>A0AAN8I5I1</accession>
<reference evidence="10 11" key="1">
    <citation type="submission" date="2022-12" db="EMBL/GenBank/DDBJ databases">
        <title>Genomic features and morphological characterization of a novel Knufia sp. strain isolated from spacecraft assembly facility.</title>
        <authorList>
            <person name="Teixeira M."/>
            <person name="Chander A.M."/>
            <person name="Stajich J.E."/>
            <person name="Venkateswaran K."/>
        </authorList>
    </citation>
    <scope>NUCLEOTIDE SEQUENCE [LARGE SCALE GENOMIC DNA]</scope>
    <source>
        <strain evidence="10 11">FJI-L2-BK-P2</strain>
    </source>
</reference>
<comment type="catalytic activity">
    <reaction evidence="1">
        <text>ATP + protein L-histidine = ADP + protein N-phospho-L-histidine.</text>
        <dbReference type="EC" id="2.7.13.3"/>
    </reaction>
</comment>
<dbReference type="Proteomes" id="UP001316803">
    <property type="component" value="Unassembled WGS sequence"/>
</dbReference>
<evidence type="ECO:0000256" key="6">
    <source>
        <dbReference type="PROSITE-ProRule" id="PRU00169"/>
    </source>
</evidence>
<dbReference type="SUPFAM" id="SSF55785">
    <property type="entry name" value="PYP-like sensor domain (PAS domain)"/>
    <property type="match status" value="1"/>
</dbReference>
<dbReference type="SMART" id="SM00448">
    <property type="entry name" value="REC"/>
    <property type="match status" value="1"/>
</dbReference>
<evidence type="ECO:0000256" key="1">
    <source>
        <dbReference type="ARBA" id="ARBA00000085"/>
    </source>
</evidence>
<sequence length="875" mass="97483">MGRRFQDTFPEVAHNIMPVFAQADATRKAAPIVELPLYLKRNHFLEECFFDGSLVPVLLQDGTVGGIYNSVQEVTRQKLSDRRTKMLNLISGSADRQTSTSVYAHIADCLSTNTLDIPFALLWQVENEYDDGNHELTQIDSLGFPRDAKLKPQSARLHDSTGFMPLLRAARSQATTTAFDKDCGNIDWNDVQWAGHGEQSQFLTTLPLLSTGRLHGFLLVGNNPRRPVNEQYHQFMSDLQRHATSAVAATIGAEEAMKRNQRLQEQLLESERQIRYMAQHSDIGMMQLALDGTLIWANEHYHKVINQQDPTSPRQTFIAEDQLLAGDRTAAMTAWQQVLQGQKAQTTELRLQREYSPPVGDRIPVTILLSAFPYMEMGQVKSIMACMTEVSRLKWAESWQAQLAQNAKEAKRQQSEFTDAISHEVRNPLSAILQLADSIAESTKGLEEPTIQDCMNLLDENVEAARTILSCANHQKRIVDDVLTLSRMDYASIRLSPVPTHPESLVQDAMRIFEAEVAANSISLHTVQDPSIQKRVPHQVMCDPLRITQILVNLLSNAIKFTKQETRRSITVTYGATESSPRRMFSQQVEWAPQRRIGEDSILGSGWGDGEALYLTFTVEDTGPGMTPEALTRVFNRFEQATPRTSTKYGGSGLGLFISHSLTEKQGGEIGATSIPGRGSTFAFYIKAQKTRLGKVQPSNGLSVSNDLEQPAFPENGESAPVSIPPHNRSKRAITAPSNAFHLLLVEDNIINQQILRKQLTNAGCTVHVANHGVEALNFLRTSSLWGENHGQGPHLDVILMDWEMPVMDGLTCTREIRSLESSGHFATRPEVIAVTANVRPEQVQIAEEAGMDALVPKPFVVSELLQMIAKRLKR</sequence>
<dbReference type="Gene3D" id="3.40.50.2300">
    <property type="match status" value="1"/>
</dbReference>
<keyword evidence="3 6" id="KW-0597">Phosphoprotein</keyword>
<protein>
    <recommendedName>
        <fullName evidence="2">histidine kinase</fullName>
        <ecNumber evidence="2">2.7.13.3</ecNumber>
    </recommendedName>
</protein>
<evidence type="ECO:0000256" key="7">
    <source>
        <dbReference type="SAM" id="MobiDB-lite"/>
    </source>
</evidence>
<dbReference type="InterPro" id="IPR001789">
    <property type="entry name" value="Sig_transdc_resp-reg_receiver"/>
</dbReference>
<feature type="region of interest" description="Disordered" evidence="7">
    <location>
        <begin position="697"/>
        <end position="727"/>
    </location>
</feature>
<feature type="domain" description="Response regulatory" evidence="9">
    <location>
        <begin position="742"/>
        <end position="873"/>
    </location>
</feature>
<evidence type="ECO:0000313" key="11">
    <source>
        <dbReference type="Proteomes" id="UP001316803"/>
    </source>
</evidence>
<keyword evidence="5" id="KW-0418">Kinase</keyword>
<dbReference type="InterPro" id="IPR035965">
    <property type="entry name" value="PAS-like_dom_sf"/>
</dbReference>
<dbReference type="PANTHER" id="PTHR43047:SF78">
    <property type="entry name" value="SENSORY_REGULATORY PROTEIN RPFC"/>
    <property type="match status" value="1"/>
</dbReference>
<keyword evidence="11" id="KW-1185">Reference proteome</keyword>